<dbReference type="RefSeq" id="XP_043171813.1">
    <property type="nucleotide sequence ID" value="XM_043315878.1"/>
</dbReference>
<dbReference type="OrthoDB" id="5332616at2759"/>
<organism evidence="7 8">
    <name type="scientific">Alternaria atra</name>
    <dbReference type="NCBI Taxonomy" id="119953"/>
    <lineage>
        <taxon>Eukaryota</taxon>
        <taxon>Fungi</taxon>
        <taxon>Dikarya</taxon>
        <taxon>Ascomycota</taxon>
        <taxon>Pezizomycotina</taxon>
        <taxon>Dothideomycetes</taxon>
        <taxon>Pleosporomycetidae</taxon>
        <taxon>Pleosporales</taxon>
        <taxon>Pleosporineae</taxon>
        <taxon>Pleosporaceae</taxon>
        <taxon>Alternaria</taxon>
        <taxon>Alternaria sect. Ulocladioides</taxon>
    </lineage>
</organism>
<evidence type="ECO:0000256" key="5">
    <source>
        <dbReference type="SAM" id="MobiDB-lite"/>
    </source>
</evidence>
<dbReference type="InterPro" id="IPR016170">
    <property type="entry name" value="Cytok_DH_C_sf"/>
</dbReference>
<accession>A0A8J2I586</accession>
<dbReference type="InterPro" id="IPR036318">
    <property type="entry name" value="FAD-bd_PCMH-like_sf"/>
</dbReference>
<dbReference type="GO" id="GO:0008720">
    <property type="term" value="F:D-lactate dehydrogenase (NAD+) activity"/>
    <property type="evidence" value="ECO:0007669"/>
    <property type="project" value="TreeGrafter"/>
</dbReference>
<evidence type="ECO:0000256" key="3">
    <source>
        <dbReference type="ARBA" id="ARBA00022827"/>
    </source>
</evidence>
<dbReference type="Gene3D" id="3.30.465.10">
    <property type="match status" value="1"/>
</dbReference>
<dbReference type="InterPro" id="IPR016167">
    <property type="entry name" value="FAD-bd_PCMH_sub1"/>
</dbReference>
<evidence type="ECO:0000256" key="2">
    <source>
        <dbReference type="ARBA" id="ARBA00022630"/>
    </source>
</evidence>
<dbReference type="EMBL" id="CAJRGZ010000022">
    <property type="protein sequence ID" value="CAG5175934.1"/>
    <property type="molecule type" value="Genomic_DNA"/>
</dbReference>
<feature type="compositionally biased region" description="Polar residues" evidence="5">
    <location>
        <begin position="474"/>
        <end position="484"/>
    </location>
</feature>
<gene>
    <name evidence="7" type="ORF">ALTATR162_LOCUS8248</name>
</gene>
<feature type="region of interest" description="Disordered" evidence="5">
    <location>
        <begin position="1"/>
        <end position="51"/>
    </location>
</feature>
<evidence type="ECO:0000256" key="4">
    <source>
        <dbReference type="ARBA" id="ARBA00023002"/>
    </source>
</evidence>
<reference evidence="7" key="1">
    <citation type="submission" date="2021-05" db="EMBL/GenBank/DDBJ databases">
        <authorList>
            <person name="Stam R."/>
        </authorList>
    </citation>
    <scope>NUCLEOTIDE SEQUENCE</scope>
    <source>
        <strain evidence="7">CS162</strain>
    </source>
</reference>
<evidence type="ECO:0000256" key="1">
    <source>
        <dbReference type="ARBA" id="ARBA00001974"/>
    </source>
</evidence>
<dbReference type="GeneID" id="67020337"/>
<protein>
    <recommendedName>
        <fullName evidence="6">FAD-binding PCMH-type domain-containing protein</fullName>
    </recommendedName>
</protein>
<dbReference type="Gene3D" id="3.40.462.10">
    <property type="entry name" value="FAD-linked oxidases, C-terminal domain"/>
    <property type="match status" value="1"/>
</dbReference>
<proteinExistence type="predicted"/>
<dbReference type="GO" id="GO:1903457">
    <property type="term" value="P:lactate catabolic process"/>
    <property type="evidence" value="ECO:0007669"/>
    <property type="project" value="TreeGrafter"/>
</dbReference>
<keyword evidence="3" id="KW-0274">FAD</keyword>
<dbReference type="SUPFAM" id="SSF55103">
    <property type="entry name" value="FAD-linked oxidases, C-terminal domain"/>
    <property type="match status" value="1"/>
</dbReference>
<feature type="compositionally biased region" description="Basic residues" evidence="5">
    <location>
        <begin position="233"/>
        <end position="246"/>
    </location>
</feature>
<dbReference type="GO" id="GO:0004458">
    <property type="term" value="F:D-lactate dehydrogenase (cytochrome) activity"/>
    <property type="evidence" value="ECO:0007669"/>
    <property type="project" value="TreeGrafter"/>
</dbReference>
<dbReference type="InterPro" id="IPR016171">
    <property type="entry name" value="Vanillyl_alc_oxidase_C-sub2"/>
</dbReference>
<dbReference type="Proteomes" id="UP000676310">
    <property type="component" value="Unassembled WGS sequence"/>
</dbReference>
<keyword evidence="8" id="KW-1185">Reference proteome</keyword>
<dbReference type="SUPFAM" id="SSF56176">
    <property type="entry name" value="FAD-binding/transporter-associated domain-like"/>
    <property type="match status" value="1"/>
</dbReference>
<dbReference type="Gene3D" id="1.10.45.10">
    <property type="entry name" value="Vanillyl-alcohol Oxidase, Chain A, domain 4"/>
    <property type="match status" value="1"/>
</dbReference>
<feature type="region of interest" description="Disordered" evidence="5">
    <location>
        <begin position="206"/>
        <end position="258"/>
    </location>
</feature>
<dbReference type="GO" id="GO:0071949">
    <property type="term" value="F:FAD binding"/>
    <property type="evidence" value="ECO:0007669"/>
    <property type="project" value="InterPro"/>
</dbReference>
<evidence type="ECO:0000313" key="8">
    <source>
        <dbReference type="Proteomes" id="UP000676310"/>
    </source>
</evidence>
<name>A0A8J2I586_9PLEO</name>
<dbReference type="GO" id="GO:0005739">
    <property type="term" value="C:mitochondrion"/>
    <property type="evidence" value="ECO:0007669"/>
    <property type="project" value="TreeGrafter"/>
</dbReference>
<dbReference type="InterPro" id="IPR006094">
    <property type="entry name" value="Oxid_FAD_bind_N"/>
</dbReference>
<feature type="domain" description="FAD-binding PCMH-type" evidence="6">
    <location>
        <begin position="791"/>
        <end position="977"/>
    </location>
</feature>
<keyword evidence="4" id="KW-0560">Oxidoreductase</keyword>
<dbReference type="PROSITE" id="PS51387">
    <property type="entry name" value="FAD_PCMH"/>
    <property type="match status" value="1"/>
</dbReference>
<dbReference type="PANTHER" id="PTHR11748">
    <property type="entry name" value="D-LACTATE DEHYDROGENASE"/>
    <property type="match status" value="1"/>
</dbReference>
<dbReference type="Gene3D" id="3.30.43.10">
    <property type="entry name" value="Uridine Diphospho-n-acetylenolpyruvylglucosamine Reductase, domain 2"/>
    <property type="match status" value="1"/>
</dbReference>
<dbReference type="InterPro" id="IPR016166">
    <property type="entry name" value="FAD-bd_PCMH"/>
</dbReference>
<keyword evidence="2" id="KW-0285">Flavoprotein</keyword>
<feature type="compositionally biased region" description="Polar residues" evidence="5">
    <location>
        <begin position="211"/>
        <end position="223"/>
    </location>
</feature>
<feature type="region of interest" description="Disordered" evidence="5">
    <location>
        <begin position="455"/>
        <end position="484"/>
    </location>
</feature>
<dbReference type="InterPro" id="IPR004113">
    <property type="entry name" value="FAD-bd_oxidored_4_C"/>
</dbReference>
<dbReference type="InterPro" id="IPR016169">
    <property type="entry name" value="FAD-bd_PCMH_sub2"/>
</dbReference>
<evidence type="ECO:0000259" key="6">
    <source>
        <dbReference type="PROSITE" id="PS51387"/>
    </source>
</evidence>
<dbReference type="PANTHER" id="PTHR11748:SF114">
    <property type="entry name" value="ARYL-ALCOHOL OXIDASE VANILLYL-ALCOHOL OXIDASE (AFU_ORTHOLOGUE AFUA_3G09500)-RELATED"/>
    <property type="match status" value="1"/>
</dbReference>
<dbReference type="InterPro" id="IPR016164">
    <property type="entry name" value="FAD-linked_Oxase-like_C"/>
</dbReference>
<comment type="caution">
    <text evidence="7">The sequence shown here is derived from an EMBL/GenBank/DDBJ whole genome shotgun (WGS) entry which is preliminary data.</text>
</comment>
<feature type="compositionally biased region" description="Basic residues" evidence="5">
    <location>
        <begin position="1"/>
        <end position="11"/>
    </location>
</feature>
<dbReference type="Pfam" id="PF01565">
    <property type="entry name" value="FAD_binding_4"/>
    <property type="match status" value="1"/>
</dbReference>
<comment type="cofactor">
    <cofactor evidence="1">
        <name>FAD</name>
        <dbReference type="ChEBI" id="CHEBI:57692"/>
    </cofactor>
</comment>
<evidence type="ECO:0000313" key="7">
    <source>
        <dbReference type="EMBL" id="CAG5175934.1"/>
    </source>
</evidence>
<sequence>MASRTKKRRKSQSPARDTASKRPRVRSASSSNRSQHVERDAHSSRAGSARDAYLVQKQSQSTILPSGEDWLFRVKVISSATDLGNDLSKNAVQGLVRICFPEGFLDQLGPQILERHMCEEKAPEVNIRRMSEIFCTEMTERVACMLAEYLDTPAKVESTMQATLAASVRLHGDDLGEDILGHTITSLLQFKAKALKDSMGCLANNDDVQESAGSDGNMSTGNVSDEKHSPSEKKKRHKDLSKKAKREHTAVRDDSPEVANIEIDLPATSIEHRASKHKDKKISSKWQWNIDATQLTDDDVAEAFPRTSDLFAYHALPIARRKLGSQASRKEIRCEMQSLLDGMPQNEFEKWVESLQKLLNGDREMLARQDVAVSSVDQQLSRATLAPVDLRRKAGKSTTTLLSDSIRSKGRANNVRDDYEETLIKRETARGSSRVAEGSSNTRIAEATAALRQLSTEEREFGRPHPSTEAADGQNPQNLQSSGNVDSAFGMPILNLLWGSDSLNATECVDDSVRITQTIMRNLKHRVSAERIVVSGLGGMNKTRTISELQDAIVHAFPRPGHHYSFMRIKKDIEAALVPWVIAEPSAFPELKAMPFVFAHTVPAVSAVLSLLFGSWSAASEFSGSEMWEEILYALQRRGISEASVGAANIDCLQIDSLCDKTRHPEMTRRALLERVLRRLAFSHRAKFPELKDNVICVRYISHFRNAHLSSSTMTPSPAYIDPEYQSTHYNLFRDSITVPLKSVLPPGVSRDAFDAAIGKYKGIVGDAQVYQGDALTEYIDPYELHEAEGTRRMPSAAVRPKNVEELREVLKISNEYSIPVWTFSRGKNLGYGGPAPRVTGSIALDLHRMDKIIEVNGEYAYAVVEPGVTFTELYDYCVKNKLNVWPSVPSLGWGSVIGNTIDRGTGFTPTATHHQHISGVEAMLANGELVRTGQFAVSNSPSAHLSKFTFGPSIEGLFLQSNLGIVTKLGIWLTPAPQAFMSCTFDMPDFEDVETIVDTFGPLRRDGLLPNTVYVSNVTEWLGMMGPREDFWPHNTSIPDWRVKELQKQFDLGYWNAKFGLYGARDVIQAHFDELKKIIERKAPKGRLTGKIFSAPDGETLNPASVPEMDGGFFVGIPTLWSLPMVKFRLPKSGGGIGAHYDYSPIIPSNGKEILDWVKTAKKICEADNFDLFCDFFMHERHVIFVNMFTFDKTNATHRKAVQSIFDNLFEEGKKRGYSKYRSHVNTMDRVASLYDFNDHAYRRFVETIKDAVDPNGILSPGKQGIWPKRFRGNEVSKAHL</sequence>
<dbReference type="Pfam" id="PF02913">
    <property type="entry name" value="FAD-oxidase_C"/>
    <property type="match status" value="1"/>
</dbReference>